<feature type="transmembrane region" description="Helical" evidence="1">
    <location>
        <begin position="78"/>
        <end position="103"/>
    </location>
</feature>
<keyword evidence="1" id="KW-1133">Transmembrane helix</keyword>
<evidence type="ECO:0000313" key="2">
    <source>
        <dbReference type="EMBL" id="KAF7122264.1"/>
    </source>
</evidence>
<evidence type="ECO:0000313" key="3">
    <source>
        <dbReference type="EMBL" id="KAF7172912.1"/>
    </source>
</evidence>
<comment type="caution">
    <text evidence="2">The sequence shown here is derived from an EMBL/GenBank/DDBJ whole genome shotgun (WGS) entry which is preliminary data.</text>
</comment>
<evidence type="ECO:0000313" key="4">
    <source>
        <dbReference type="Proteomes" id="UP000630445"/>
    </source>
</evidence>
<keyword evidence="1" id="KW-0812">Transmembrane</keyword>
<evidence type="ECO:0000256" key="1">
    <source>
        <dbReference type="SAM" id="Phobius"/>
    </source>
</evidence>
<feature type="transmembrane region" description="Helical" evidence="1">
    <location>
        <begin position="47"/>
        <end position="66"/>
    </location>
</feature>
<dbReference type="EMBL" id="JACBAF010001819">
    <property type="protein sequence ID" value="KAF7172912.1"/>
    <property type="molecule type" value="Genomic_DNA"/>
</dbReference>
<sequence>MASDQHPAILALRTAALLTSAAGLIALSWSLKHHEGISDDGVGGINPIVLGTIAYAFLWSLIALTTRLVLRRMHIHPAIYLAFDLVAFSANVCTGCIALAILAPGMEGGYNCYSYSESGCDGDVVLRVEAFGYVVVFLNV</sequence>
<dbReference type="Proteomes" id="UP000630445">
    <property type="component" value="Unassembled WGS sequence"/>
</dbReference>
<organism evidence="2 4">
    <name type="scientific">Aspergillus hiratsukae</name>
    <dbReference type="NCBI Taxonomy" id="1194566"/>
    <lineage>
        <taxon>Eukaryota</taxon>
        <taxon>Fungi</taxon>
        <taxon>Dikarya</taxon>
        <taxon>Ascomycota</taxon>
        <taxon>Pezizomycotina</taxon>
        <taxon>Eurotiomycetes</taxon>
        <taxon>Eurotiomycetidae</taxon>
        <taxon>Eurotiales</taxon>
        <taxon>Aspergillaceae</taxon>
        <taxon>Aspergillus</taxon>
        <taxon>Aspergillus subgen. Fumigati</taxon>
    </lineage>
</organism>
<gene>
    <name evidence="2" type="ORF">CNMCM5793_000221</name>
    <name evidence="3" type="ORF">CNMCM6106_007078</name>
</gene>
<dbReference type="Proteomes" id="UP000662466">
    <property type="component" value="Unassembled WGS sequence"/>
</dbReference>
<accession>A0A8H6UFW9</accession>
<dbReference type="AlphaFoldDB" id="A0A8H6UFW9"/>
<dbReference type="EMBL" id="JACBAD010002024">
    <property type="protein sequence ID" value="KAF7122264.1"/>
    <property type="molecule type" value="Genomic_DNA"/>
</dbReference>
<dbReference type="OrthoDB" id="4361504at2759"/>
<keyword evidence="1" id="KW-0472">Membrane</keyword>
<keyword evidence="4" id="KW-1185">Reference proteome</keyword>
<protein>
    <submittedName>
        <fullName evidence="2">Uncharacterized protein</fullName>
    </submittedName>
</protein>
<reference evidence="2" key="1">
    <citation type="submission" date="2020-06" db="EMBL/GenBank/DDBJ databases">
        <title>Draft genome sequences of strains closely related to Aspergillus parafelis and Aspergillus hiratsukae.</title>
        <authorList>
            <person name="Dos Santos R.A.C."/>
            <person name="Rivero-Menendez O."/>
            <person name="Steenwyk J.L."/>
            <person name="Mead M.E."/>
            <person name="Goldman G.H."/>
            <person name="Alastruey-Izquierdo A."/>
            <person name="Rokas A."/>
        </authorList>
    </citation>
    <scope>NUCLEOTIDE SEQUENCE</scope>
    <source>
        <strain evidence="2">CNM-CM5793</strain>
        <strain evidence="3">CNM-CM6106</strain>
    </source>
</reference>
<proteinExistence type="predicted"/>
<name>A0A8H6UFW9_9EURO</name>